<dbReference type="Gene3D" id="1.10.357.10">
    <property type="entry name" value="Tetracycline Repressor, domain 2"/>
    <property type="match status" value="1"/>
</dbReference>
<dbReference type="KEGG" id="parq:DSM112329_02547"/>
<feature type="DNA-binding region" description="H-T-H motif" evidence="4">
    <location>
        <begin position="32"/>
        <end position="51"/>
    </location>
</feature>
<gene>
    <name evidence="6" type="ORF">DSM112329_02547</name>
</gene>
<feature type="domain" description="HTH tetR-type" evidence="5">
    <location>
        <begin position="9"/>
        <end position="69"/>
    </location>
</feature>
<dbReference type="EMBL" id="CP114014">
    <property type="protein sequence ID" value="XAY05689.1"/>
    <property type="molecule type" value="Genomic_DNA"/>
</dbReference>
<dbReference type="AlphaFoldDB" id="A0AAU7AVH1"/>
<evidence type="ECO:0000256" key="2">
    <source>
        <dbReference type="ARBA" id="ARBA00023125"/>
    </source>
</evidence>
<proteinExistence type="predicted"/>
<keyword evidence="1" id="KW-0805">Transcription regulation</keyword>
<evidence type="ECO:0000256" key="1">
    <source>
        <dbReference type="ARBA" id="ARBA00023015"/>
    </source>
</evidence>
<dbReference type="PANTHER" id="PTHR30055:SF234">
    <property type="entry name" value="HTH-TYPE TRANSCRIPTIONAL REGULATOR BETI"/>
    <property type="match status" value="1"/>
</dbReference>
<reference evidence="6" key="1">
    <citation type="submission" date="2022-12" db="EMBL/GenBank/DDBJ databases">
        <title>Paraconexibacter alkalitolerans sp. nov. and Baekduia alba sp. nov., isolated from soil and emended description of the genera Paraconexibacter (Chun et al., 2020) and Baekduia (An et al., 2020).</title>
        <authorList>
            <person name="Vieira S."/>
            <person name="Huber K.J."/>
            <person name="Geppert A."/>
            <person name="Wolf J."/>
            <person name="Neumann-Schaal M."/>
            <person name="Muesken M."/>
            <person name="Overmann J."/>
        </authorList>
    </citation>
    <scope>NUCLEOTIDE SEQUENCE</scope>
    <source>
        <strain evidence="6">AEG42_29</strain>
    </source>
</reference>
<dbReference type="PANTHER" id="PTHR30055">
    <property type="entry name" value="HTH-TYPE TRANSCRIPTIONAL REGULATOR RUTR"/>
    <property type="match status" value="1"/>
</dbReference>
<evidence type="ECO:0000313" key="6">
    <source>
        <dbReference type="EMBL" id="XAY05689.1"/>
    </source>
</evidence>
<dbReference type="Pfam" id="PF00440">
    <property type="entry name" value="TetR_N"/>
    <property type="match status" value="1"/>
</dbReference>
<keyword evidence="2 4" id="KW-0238">DNA-binding</keyword>
<evidence type="ECO:0000256" key="3">
    <source>
        <dbReference type="ARBA" id="ARBA00023163"/>
    </source>
</evidence>
<name>A0AAU7AVH1_9ACTN</name>
<dbReference type="Gene3D" id="1.10.10.60">
    <property type="entry name" value="Homeodomain-like"/>
    <property type="match status" value="1"/>
</dbReference>
<dbReference type="PROSITE" id="PS50977">
    <property type="entry name" value="HTH_TETR_2"/>
    <property type="match status" value="1"/>
</dbReference>
<dbReference type="RefSeq" id="WP_354702193.1">
    <property type="nucleotide sequence ID" value="NZ_CP114014.1"/>
</dbReference>
<dbReference type="InterPro" id="IPR009057">
    <property type="entry name" value="Homeodomain-like_sf"/>
</dbReference>
<dbReference type="InterPro" id="IPR001647">
    <property type="entry name" value="HTH_TetR"/>
</dbReference>
<dbReference type="InterPro" id="IPR041347">
    <property type="entry name" value="MftR_C"/>
</dbReference>
<evidence type="ECO:0000259" key="5">
    <source>
        <dbReference type="PROSITE" id="PS50977"/>
    </source>
</evidence>
<dbReference type="GO" id="GO:0000976">
    <property type="term" value="F:transcription cis-regulatory region binding"/>
    <property type="evidence" value="ECO:0007669"/>
    <property type="project" value="TreeGrafter"/>
</dbReference>
<evidence type="ECO:0000256" key="4">
    <source>
        <dbReference type="PROSITE-ProRule" id="PRU00335"/>
    </source>
</evidence>
<keyword evidence="3" id="KW-0804">Transcription</keyword>
<dbReference type="InterPro" id="IPR050109">
    <property type="entry name" value="HTH-type_TetR-like_transc_reg"/>
</dbReference>
<dbReference type="PRINTS" id="PR00455">
    <property type="entry name" value="HTHTETR"/>
</dbReference>
<sequence length="199" mass="21778">MGLRERKREQTRSALADAALDLFSERGYDATTIADIAERAGVSPRTFFSHYPSKEQVMFPDDELLFSTLEIALAERPEGQQTLDALRTWLVSMLGVMDLEAEAGRKQLQRDVVAGTPVLLAHQRHLLARFEVLIRESVAADLGETADDLRPRLVAATAAAALDATHPVDNAVYELPEILARLDLALAFLRGGLAALDDG</sequence>
<dbReference type="GO" id="GO:0003700">
    <property type="term" value="F:DNA-binding transcription factor activity"/>
    <property type="evidence" value="ECO:0007669"/>
    <property type="project" value="TreeGrafter"/>
</dbReference>
<organism evidence="6">
    <name type="scientific">Paraconexibacter sp. AEG42_29</name>
    <dbReference type="NCBI Taxonomy" id="2997339"/>
    <lineage>
        <taxon>Bacteria</taxon>
        <taxon>Bacillati</taxon>
        <taxon>Actinomycetota</taxon>
        <taxon>Thermoleophilia</taxon>
        <taxon>Solirubrobacterales</taxon>
        <taxon>Paraconexibacteraceae</taxon>
        <taxon>Paraconexibacter</taxon>
    </lineage>
</organism>
<accession>A0AAU7AVH1</accession>
<protein>
    <recommendedName>
        <fullName evidence="5">HTH tetR-type domain-containing protein</fullName>
    </recommendedName>
</protein>
<dbReference type="SUPFAM" id="SSF46689">
    <property type="entry name" value="Homeodomain-like"/>
    <property type="match status" value="1"/>
</dbReference>
<dbReference type="Pfam" id="PF17754">
    <property type="entry name" value="TetR_C_14"/>
    <property type="match status" value="1"/>
</dbReference>